<comment type="similarity">
    <text evidence="2 6">Belongs to the QNG1 protein family.</text>
</comment>
<dbReference type="SMART" id="SM00408">
    <property type="entry name" value="IGc2"/>
    <property type="match status" value="1"/>
</dbReference>
<dbReference type="InterPro" id="IPR019438">
    <property type="entry name" value="Q_salvage"/>
</dbReference>
<accession>A0A8S3RSD5</accession>
<proteinExistence type="inferred from homology"/>
<protein>
    <recommendedName>
        <fullName evidence="3 6">Queuosine 5'-phosphate N-glycosylase/hydrolase</fullName>
        <ecNumber evidence="6">3.2.2.-</ecNumber>
    </recommendedName>
    <alternativeName>
        <fullName evidence="4 6">Queuosine-nucleotide N-glycosylase/hydrolase</fullName>
    </alternativeName>
</protein>
<evidence type="ECO:0000256" key="6">
    <source>
        <dbReference type="RuleBase" id="RU365002"/>
    </source>
</evidence>
<comment type="function">
    <text evidence="6">Catalyzes the hydrolysis of queuosine 5'-phosphate, releasing the nucleobase queuine (q). Is required for salvage of queuine from exogenous queuosine (Q) that is imported and then converted to queuosine 5'-phosphate intracellularly.</text>
</comment>
<dbReference type="OrthoDB" id="416777at2759"/>
<sequence length="559" mass="64561">MSYWDSVSERSCAKAVSYWDSRFSILHIVRHYTSGSMASVMMPKAAAKFIAEKSEDIKINKDGVNNLAKVMFKCVKDDTYNIKSWKTAHELNPSEMTKETVDWIFVADTLNFSFWSEDENKKYMVRYKGKEYTGYWSWIAALNRALDNGIKLTDPKFYANITKEKLSEILKSDSNYEIPLLEERAQVLQEAGKKLVEKYDGSFVNCIEKCEKSAESLLKLVVEEFPSYRDVAEYNGKKVGIYKRVQILIADIWACFEGKSYGEFYDINFITMFADYRIPQALVQFKAMTYSDKLTEFLNKDQMMKTGDKYEVEIRGCSIQAVEVEHIQSFCLKMMWLMTPARIYTVKTDYRQTLVNSGVDVRFQCSVDGIPEPKVTWKKIGNEDFLAVGPVLHFPSITREDQGQYVCVADNGIGKTNKTAKPIYVRTFKPAIKYSNPTGGVITLRQDEVNYNYPEEYNMEYKEMAVIVEGYYDPKVTWWKVTENGREQIPKDCSVLTCGFEFYNEPMRNDDSYYPDEGSKLSGLQIYNVIPEHLGTYVVKAENQLGTDELTLTMKRKKT</sequence>
<dbReference type="EMBL" id="CAJPWZ010001207">
    <property type="protein sequence ID" value="CAG2209637.1"/>
    <property type="molecule type" value="Genomic_DNA"/>
</dbReference>
<evidence type="ECO:0000313" key="9">
    <source>
        <dbReference type="Proteomes" id="UP000683360"/>
    </source>
</evidence>
<reference evidence="8" key="1">
    <citation type="submission" date="2021-03" db="EMBL/GenBank/DDBJ databases">
        <authorList>
            <person name="Bekaert M."/>
        </authorList>
    </citation>
    <scope>NUCLEOTIDE SEQUENCE</scope>
</reference>
<keyword evidence="9" id="KW-1185">Reference proteome</keyword>
<dbReference type="AlphaFoldDB" id="A0A8S3RSD5"/>
<evidence type="ECO:0000256" key="3">
    <source>
        <dbReference type="ARBA" id="ARBA00035306"/>
    </source>
</evidence>
<organism evidence="8 9">
    <name type="scientific">Mytilus edulis</name>
    <name type="common">Blue mussel</name>
    <dbReference type="NCBI Taxonomy" id="6550"/>
    <lineage>
        <taxon>Eukaryota</taxon>
        <taxon>Metazoa</taxon>
        <taxon>Spiralia</taxon>
        <taxon>Lophotrochozoa</taxon>
        <taxon>Mollusca</taxon>
        <taxon>Bivalvia</taxon>
        <taxon>Autobranchia</taxon>
        <taxon>Pteriomorphia</taxon>
        <taxon>Mytilida</taxon>
        <taxon>Mytiloidea</taxon>
        <taxon>Mytilidae</taxon>
        <taxon>Mytilinae</taxon>
        <taxon>Mytilus</taxon>
    </lineage>
</organism>
<evidence type="ECO:0000256" key="5">
    <source>
        <dbReference type="ARBA" id="ARBA00048204"/>
    </source>
</evidence>
<dbReference type="PANTHER" id="PTHR21314:SF0">
    <property type="entry name" value="QUEUOSINE 5'-PHOSPHATE N-GLYCOSYLASE_HYDROLASE"/>
    <property type="match status" value="1"/>
</dbReference>
<evidence type="ECO:0000256" key="1">
    <source>
        <dbReference type="ARBA" id="ARBA00022801"/>
    </source>
</evidence>
<name>A0A8S3RSD5_MYTED</name>
<dbReference type="GO" id="GO:0016787">
    <property type="term" value="F:hydrolase activity"/>
    <property type="evidence" value="ECO:0007669"/>
    <property type="project" value="UniProtKB-KW"/>
</dbReference>
<dbReference type="InterPro" id="IPR003599">
    <property type="entry name" value="Ig_sub"/>
</dbReference>
<evidence type="ECO:0000256" key="4">
    <source>
        <dbReference type="ARBA" id="ARBA00035393"/>
    </source>
</evidence>
<keyword evidence="1 6" id="KW-0378">Hydrolase</keyword>
<dbReference type="InterPro" id="IPR013783">
    <property type="entry name" value="Ig-like_fold"/>
</dbReference>
<dbReference type="CDD" id="cd00096">
    <property type="entry name" value="Ig"/>
    <property type="match status" value="1"/>
</dbReference>
<evidence type="ECO:0000313" key="8">
    <source>
        <dbReference type="EMBL" id="CAG2209637.1"/>
    </source>
</evidence>
<dbReference type="PROSITE" id="PS50835">
    <property type="entry name" value="IG_LIKE"/>
    <property type="match status" value="1"/>
</dbReference>
<evidence type="ECO:0000256" key="2">
    <source>
        <dbReference type="ARBA" id="ARBA00035119"/>
    </source>
</evidence>
<feature type="domain" description="Ig-like" evidence="7">
    <location>
        <begin position="340"/>
        <end position="424"/>
    </location>
</feature>
<comment type="catalytic activity">
    <reaction evidence="5 6">
        <text>queuosine 5'-phosphate + H2O = queuine + D-ribose 5-phosphate</text>
        <dbReference type="Rhea" id="RHEA:75387"/>
        <dbReference type="ChEBI" id="CHEBI:15377"/>
        <dbReference type="ChEBI" id="CHEBI:17433"/>
        <dbReference type="ChEBI" id="CHEBI:78346"/>
        <dbReference type="ChEBI" id="CHEBI:194371"/>
    </reaction>
    <physiologicalReaction direction="left-to-right" evidence="5 6">
        <dbReference type="Rhea" id="RHEA:75388"/>
    </physiologicalReaction>
</comment>
<dbReference type="Proteomes" id="UP000683360">
    <property type="component" value="Unassembled WGS sequence"/>
</dbReference>
<dbReference type="Pfam" id="PF10343">
    <property type="entry name" value="Q_salvage"/>
    <property type="match status" value="1"/>
</dbReference>
<dbReference type="SMART" id="SM00409">
    <property type="entry name" value="IG"/>
    <property type="match status" value="2"/>
</dbReference>
<dbReference type="InterPro" id="IPR036179">
    <property type="entry name" value="Ig-like_dom_sf"/>
</dbReference>
<gene>
    <name evidence="8" type="ORF">MEDL_23778</name>
</gene>
<dbReference type="Gene3D" id="2.60.40.10">
    <property type="entry name" value="Immunoglobulins"/>
    <property type="match status" value="2"/>
</dbReference>
<dbReference type="Pfam" id="PF13927">
    <property type="entry name" value="Ig_3"/>
    <property type="match status" value="1"/>
</dbReference>
<comment type="caution">
    <text evidence="8">The sequence shown here is derived from an EMBL/GenBank/DDBJ whole genome shotgun (WGS) entry which is preliminary data.</text>
</comment>
<dbReference type="GO" id="GO:0006400">
    <property type="term" value="P:tRNA modification"/>
    <property type="evidence" value="ECO:0007669"/>
    <property type="project" value="TreeGrafter"/>
</dbReference>
<dbReference type="InterPro" id="IPR007110">
    <property type="entry name" value="Ig-like_dom"/>
</dbReference>
<dbReference type="EC" id="3.2.2.-" evidence="6"/>
<dbReference type="InterPro" id="IPR003598">
    <property type="entry name" value="Ig_sub2"/>
</dbReference>
<dbReference type="SUPFAM" id="SSF48726">
    <property type="entry name" value="Immunoglobulin"/>
    <property type="match status" value="2"/>
</dbReference>
<dbReference type="PANTHER" id="PTHR21314">
    <property type="entry name" value="QUEUOSINE 5'-PHOSPHATE N-GLYCOSYLASE_HYDROLASE-RELATED"/>
    <property type="match status" value="1"/>
</dbReference>
<evidence type="ECO:0000259" key="7">
    <source>
        <dbReference type="PROSITE" id="PS50835"/>
    </source>
</evidence>